<dbReference type="Gene3D" id="3.40.50.720">
    <property type="entry name" value="NAD(P)-binding Rossmann-like Domain"/>
    <property type="match status" value="1"/>
</dbReference>
<keyword evidence="5" id="KW-0288">FMN</keyword>
<dbReference type="RefSeq" id="WP_062576684.1">
    <property type="nucleotide sequence ID" value="NZ_JACHBU010000006.1"/>
</dbReference>
<comment type="similarity">
    <text evidence="3">In the N-terminal section; belongs to the NADH:flavin oxidoreductase/NADH oxidase family.</text>
</comment>
<dbReference type="GO" id="GO:0010181">
    <property type="term" value="F:FMN binding"/>
    <property type="evidence" value="ECO:0007669"/>
    <property type="project" value="InterPro"/>
</dbReference>
<dbReference type="InterPro" id="IPR036188">
    <property type="entry name" value="FAD/NAD-bd_sf"/>
</dbReference>
<evidence type="ECO:0000256" key="9">
    <source>
        <dbReference type="ARBA" id="ARBA00023014"/>
    </source>
</evidence>
<comment type="caution">
    <text evidence="12">The sequence shown here is derived from an EMBL/GenBank/DDBJ whole genome shotgun (WGS) entry which is preliminary data.</text>
</comment>
<keyword evidence="9" id="KW-0411">Iron-sulfur</keyword>
<dbReference type="GO" id="GO:0051536">
    <property type="term" value="F:iron-sulfur cluster binding"/>
    <property type="evidence" value="ECO:0007669"/>
    <property type="project" value="UniProtKB-KW"/>
</dbReference>
<dbReference type="Proteomes" id="UP000585437">
    <property type="component" value="Unassembled WGS sequence"/>
</dbReference>
<proteinExistence type="inferred from homology"/>
<dbReference type="Pfam" id="PF07992">
    <property type="entry name" value="Pyr_redox_2"/>
    <property type="match status" value="1"/>
</dbReference>
<dbReference type="InterPro" id="IPR001155">
    <property type="entry name" value="OxRdtase_FMN_N"/>
</dbReference>
<dbReference type="PRINTS" id="PR00368">
    <property type="entry name" value="FADPNR"/>
</dbReference>
<keyword evidence="7" id="KW-0560">Oxidoreductase</keyword>
<accession>A0A7X0JNE9</accession>
<dbReference type="Pfam" id="PF00724">
    <property type="entry name" value="Oxidored_FMN"/>
    <property type="match status" value="1"/>
</dbReference>
<evidence type="ECO:0000313" key="12">
    <source>
        <dbReference type="EMBL" id="MBB6509967.1"/>
    </source>
</evidence>
<dbReference type="SUPFAM" id="SSF51395">
    <property type="entry name" value="FMN-linked oxidoreductases"/>
    <property type="match status" value="1"/>
</dbReference>
<dbReference type="GO" id="GO:0033543">
    <property type="term" value="P:fatty acid beta-oxidation, unsaturated, even number, reductase/isomerase pathway"/>
    <property type="evidence" value="ECO:0007669"/>
    <property type="project" value="TreeGrafter"/>
</dbReference>
<comment type="cofactor">
    <cofactor evidence="1">
        <name>FMN</name>
        <dbReference type="ChEBI" id="CHEBI:58210"/>
    </cofactor>
</comment>
<evidence type="ECO:0000256" key="7">
    <source>
        <dbReference type="ARBA" id="ARBA00023002"/>
    </source>
</evidence>
<reference evidence="12 13" key="1">
    <citation type="submission" date="2020-08" db="EMBL/GenBank/DDBJ databases">
        <title>The Agave Microbiome: Exploring the role of microbial communities in plant adaptations to desert environments.</title>
        <authorList>
            <person name="Partida-Martinez L.P."/>
        </authorList>
    </citation>
    <scope>NUCLEOTIDE SEQUENCE [LARGE SCALE GENOMIC DNA]</scope>
    <source>
        <strain evidence="12 13">AS3.12</strain>
    </source>
</reference>
<evidence type="ECO:0000313" key="13">
    <source>
        <dbReference type="Proteomes" id="UP000585437"/>
    </source>
</evidence>
<dbReference type="EMBL" id="JACHBU010000006">
    <property type="protein sequence ID" value="MBB6509967.1"/>
    <property type="molecule type" value="Genomic_DNA"/>
</dbReference>
<evidence type="ECO:0000256" key="8">
    <source>
        <dbReference type="ARBA" id="ARBA00023004"/>
    </source>
</evidence>
<gene>
    <name evidence="12" type="ORF">F4695_003351</name>
</gene>
<feature type="domain" description="NADH:flavin oxidoreductase/NADH oxidase N-terminal" evidence="10">
    <location>
        <begin position="15"/>
        <end position="351"/>
    </location>
</feature>
<keyword evidence="4" id="KW-0285">Flavoprotein</keyword>
<dbReference type="AlphaFoldDB" id="A0A7X0JNE9"/>
<dbReference type="SUPFAM" id="SSF51971">
    <property type="entry name" value="Nucleotide-binding domain"/>
    <property type="match status" value="1"/>
</dbReference>
<protein>
    <recommendedName>
        <fullName evidence="14">FAD-dependent oxidoreductase</fullName>
    </recommendedName>
</protein>
<dbReference type="PANTHER" id="PTHR42917:SF2">
    <property type="entry name" value="2,4-DIENOYL-COA REDUCTASE [(2E)-ENOYL-COA-PRODUCING]"/>
    <property type="match status" value="1"/>
</dbReference>
<evidence type="ECO:0000256" key="3">
    <source>
        <dbReference type="ARBA" id="ARBA00011048"/>
    </source>
</evidence>
<dbReference type="InterPro" id="IPR051793">
    <property type="entry name" value="NADH:flavin_oxidoreductase"/>
</dbReference>
<dbReference type="PANTHER" id="PTHR42917">
    <property type="entry name" value="2,4-DIENOYL-COA REDUCTASE"/>
    <property type="match status" value="1"/>
</dbReference>
<evidence type="ECO:0008006" key="14">
    <source>
        <dbReference type="Google" id="ProtNLM"/>
    </source>
</evidence>
<dbReference type="GO" id="GO:0046872">
    <property type="term" value="F:metal ion binding"/>
    <property type="evidence" value="ECO:0007669"/>
    <property type="project" value="UniProtKB-KW"/>
</dbReference>
<sequence length="661" mass="71476">MQERSAGTEFSRAMAPLAVGNLTFRNRILVPAHTTNFGENHLPSERHLAYHRERARGGVGAIIFESIRVHANSLGRPQAVCGFDPACIEPFRRITEAVKAEGARILGQIIHLGRQVEGDFERTVSWGPSPIAWATSALPPRPMDRADMDAVIEGHVLTARHLMAAGFEGIELQMAHGHLLQQFLSPLSNTRDDAYGGSAENRMRFPLEVLQAVRAEVGRDFCLGIRLSGDEYVEGGITIDQAERTAVSLAAAEKIDFFNVSHSAYHASYSLASQMADMAIDPEPFRSLPARIRIALRDEGHDIPVFAVCRFNTLAEADAIIAAGGADAVGMARAHLAEPAIVNKTVEGRMNEIGTCIACNQGCGGMLEKNLPIRCLVNPRAGLEGVWPELATTGTRQPKRLLVVGGGPAGLEAARTAAERGHIVTLWEKQDDLGGQFRDAVKMPKRAEFRTLMEEQIADLDRFGVTVITGKHADAGSISDFAADAVFLATGSTPVRTEFAGGGKAFTIVEALDDPAALGSDVALFDRTGEWAALTLAEHLADLGKKVTFFSPAGGIAWRTTIYSTLANLKRLREKKVRIATLRKVTAFDGKTLAVEDLSTGESELHMGFTGLVAAEHNFADQSLFQQLRHLDVPVRQIGDNLAPRTALEAVYHGHLSARDL</sequence>
<evidence type="ECO:0000256" key="1">
    <source>
        <dbReference type="ARBA" id="ARBA00001917"/>
    </source>
</evidence>
<dbReference type="InterPro" id="IPR013785">
    <property type="entry name" value="Aldolase_TIM"/>
</dbReference>
<comment type="cofactor">
    <cofactor evidence="2">
        <name>[4Fe-4S] cluster</name>
        <dbReference type="ChEBI" id="CHEBI:49883"/>
    </cofactor>
</comment>
<evidence type="ECO:0000259" key="10">
    <source>
        <dbReference type="Pfam" id="PF00724"/>
    </source>
</evidence>
<name>A0A7X0JNE9_9HYPH</name>
<dbReference type="Gene3D" id="3.20.20.70">
    <property type="entry name" value="Aldolase class I"/>
    <property type="match status" value="1"/>
</dbReference>
<keyword evidence="13" id="KW-1185">Reference proteome</keyword>
<organism evidence="12 13">
    <name type="scientific">Rhizobium soli</name>
    <dbReference type="NCBI Taxonomy" id="424798"/>
    <lineage>
        <taxon>Bacteria</taxon>
        <taxon>Pseudomonadati</taxon>
        <taxon>Pseudomonadota</taxon>
        <taxon>Alphaproteobacteria</taxon>
        <taxon>Hyphomicrobiales</taxon>
        <taxon>Rhizobiaceae</taxon>
        <taxon>Rhizobium/Agrobacterium group</taxon>
        <taxon>Rhizobium</taxon>
    </lineage>
</organism>
<dbReference type="Gene3D" id="3.50.50.60">
    <property type="entry name" value="FAD/NAD(P)-binding domain"/>
    <property type="match status" value="1"/>
</dbReference>
<dbReference type="InterPro" id="IPR023753">
    <property type="entry name" value="FAD/NAD-binding_dom"/>
</dbReference>
<keyword evidence="6" id="KW-0479">Metal-binding</keyword>
<dbReference type="GO" id="GO:0008670">
    <property type="term" value="F:2,4-dienoyl-CoA reductase (NADPH) activity"/>
    <property type="evidence" value="ECO:0007669"/>
    <property type="project" value="TreeGrafter"/>
</dbReference>
<feature type="domain" description="FAD/NAD(P)-binding" evidence="11">
    <location>
        <begin position="400"/>
        <end position="600"/>
    </location>
</feature>
<evidence type="ECO:0000256" key="5">
    <source>
        <dbReference type="ARBA" id="ARBA00022643"/>
    </source>
</evidence>
<evidence type="ECO:0000256" key="4">
    <source>
        <dbReference type="ARBA" id="ARBA00022630"/>
    </source>
</evidence>
<evidence type="ECO:0000256" key="2">
    <source>
        <dbReference type="ARBA" id="ARBA00001966"/>
    </source>
</evidence>
<evidence type="ECO:0000259" key="11">
    <source>
        <dbReference type="Pfam" id="PF07992"/>
    </source>
</evidence>
<evidence type="ECO:0000256" key="6">
    <source>
        <dbReference type="ARBA" id="ARBA00022723"/>
    </source>
</evidence>
<keyword evidence="8" id="KW-0408">Iron</keyword>
<dbReference type="SUPFAM" id="SSF51905">
    <property type="entry name" value="FAD/NAD(P)-binding domain"/>
    <property type="match status" value="1"/>
</dbReference>